<organism evidence="1 2">
    <name type="scientific">Avena sativa</name>
    <name type="common">Oat</name>
    <dbReference type="NCBI Taxonomy" id="4498"/>
    <lineage>
        <taxon>Eukaryota</taxon>
        <taxon>Viridiplantae</taxon>
        <taxon>Streptophyta</taxon>
        <taxon>Embryophyta</taxon>
        <taxon>Tracheophyta</taxon>
        <taxon>Spermatophyta</taxon>
        <taxon>Magnoliopsida</taxon>
        <taxon>Liliopsida</taxon>
        <taxon>Poales</taxon>
        <taxon>Poaceae</taxon>
        <taxon>BOP clade</taxon>
        <taxon>Pooideae</taxon>
        <taxon>Poodae</taxon>
        <taxon>Poeae</taxon>
        <taxon>Poeae Chloroplast Group 1 (Aveneae type)</taxon>
        <taxon>Aveninae</taxon>
        <taxon>Avena</taxon>
    </lineage>
</organism>
<name>A0ACD5ZLP6_AVESA</name>
<reference evidence="1" key="1">
    <citation type="submission" date="2021-05" db="EMBL/GenBank/DDBJ databases">
        <authorList>
            <person name="Scholz U."/>
            <person name="Mascher M."/>
            <person name="Fiebig A."/>
        </authorList>
    </citation>
    <scope>NUCLEOTIDE SEQUENCE [LARGE SCALE GENOMIC DNA]</scope>
</reference>
<proteinExistence type="predicted"/>
<sequence>MPGLPLSHEEYKEEEEEDDDLEDIPLEPEDVLRFIQTVGYAEPSKRARLMKETLGVPRKPRDWPSGCLLPESSRDHRHVGDLQWHQTYEMDKLFETSLPPMRYTPCCDQDSVAQERCFHKPSPMLQLFCARIQTFLLADNTNTIEVYGYIAVRDSEDYRRNYLFNRSRDNPLTISSATDYLRLLSPKRGMSMKFDCLVEVDIRTKALSGDTDDKTLVDGCFDLIERRAALDVLSRSAVEGEHGALGFDLIIFRRGVEATICMNFLEVPDGDGFDIKMCGFTSIWKNLYAFIDDEQCECDSFVSSVGKFARYFVAAVQFDDTLFIDFMEGNMPISFEAAIHGIEEKVYHFRNGAAVSVKVSWSTTHY</sequence>
<dbReference type="Proteomes" id="UP001732700">
    <property type="component" value="Chromosome 7A"/>
</dbReference>
<keyword evidence="2" id="KW-1185">Reference proteome</keyword>
<dbReference type="EnsemblPlants" id="AVESA.00010b.r2.7AG1188260.1">
    <property type="protein sequence ID" value="AVESA.00010b.r2.7AG1188260.1.CDS"/>
    <property type="gene ID" value="AVESA.00010b.r2.7AG1188260"/>
</dbReference>
<reference evidence="1" key="2">
    <citation type="submission" date="2025-09" db="UniProtKB">
        <authorList>
            <consortium name="EnsemblPlants"/>
        </authorList>
    </citation>
    <scope>IDENTIFICATION</scope>
</reference>
<protein>
    <submittedName>
        <fullName evidence="1">Uncharacterized protein</fullName>
    </submittedName>
</protein>
<evidence type="ECO:0000313" key="2">
    <source>
        <dbReference type="Proteomes" id="UP001732700"/>
    </source>
</evidence>
<accession>A0ACD5ZLP6</accession>
<evidence type="ECO:0000313" key="1">
    <source>
        <dbReference type="EnsemblPlants" id="AVESA.00010b.r2.7AG1188260.1.CDS"/>
    </source>
</evidence>